<dbReference type="InterPro" id="IPR029016">
    <property type="entry name" value="GAF-like_dom_sf"/>
</dbReference>
<dbReference type="InterPro" id="IPR003018">
    <property type="entry name" value="GAF"/>
</dbReference>
<dbReference type="Gene3D" id="1.10.10.60">
    <property type="entry name" value="Homeodomain-like"/>
    <property type="match status" value="1"/>
</dbReference>
<dbReference type="PROSITE" id="PS00676">
    <property type="entry name" value="SIGMA54_INTERACT_2"/>
    <property type="match status" value="1"/>
</dbReference>
<keyword evidence="3" id="KW-0805">Transcription regulation</keyword>
<keyword evidence="1" id="KW-0547">Nucleotide-binding</keyword>
<dbReference type="STRING" id="225849.swp_4282"/>
<dbReference type="KEGG" id="swp:swp_4282"/>
<dbReference type="GO" id="GO:0006355">
    <property type="term" value="P:regulation of DNA-templated transcription"/>
    <property type="evidence" value="ECO:0007669"/>
    <property type="project" value="InterPro"/>
</dbReference>
<reference evidence="7 8" key="1">
    <citation type="journal article" date="2008" name="PLoS ONE">
        <title>Environmental adaptation: genomic analysis of the piezotolerant and psychrotolerant deep-sea iron reducing bacterium Shewanella piezotolerans WP3.</title>
        <authorList>
            <person name="Wang F."/>
            <person name="Wang J."/>
            <person name="Jian H."/>
            <person name="Zhang B."/>
            <person name="Li S."/>
            <person name="Wang F."/>
            <person name="Zeng X."/>
            <person name="Gao L."/>
            <person name="Bartlett D.H."/>
            <person name="Yu J."/>
            <person name="Hu S."/>
            <person name="Xiao X."/>
        </authorList>
    </citation>
    <scope>NUCLEOTIDE SEQUENCE [LARGE SCALE GENOMIC DNA]</scope>
    <source>
        <strain evidence="8">WP3 / JCM 13877</strain>
    </source>
</reference>
<keyword evidence="5" id="KW-0804">Transcription</keyword>
<gene>
    <name evidence="7" type="ordered locus">swp_4282</name>
</gene>
<dbReference type="InterPro" id="IPR027417">
    <property type="entry name" value="P-loop_NTPase"/>
</dbReference>
<dbReference type="InterPro" id="IPR058031">
    <property type="entry name" value="AAA_lid_NorR"/>
</dbReference>
<dbReference type="HOGENOM" id="CLU_000445_125_2_6"/>
<dbReference type="SMART" id="SM00382">
    <property type="entry name" value="AAA"/>
    <property type="match status" value="1"/>
</dbReference>
<keyword evidence="2" id="KW-0067">ATP-binding</keyword>
<dbReference type="FunFam" id="3.40.50.300:FF:000006">
    <property type="entry name" value="DNA-binding transcriptional regulator NtrC"/>
    <property type="match status" value="1"/>
</dbReference>
<dbReference type="PROSITE" id="PS00675">
    <property type="entry name" value="SIGMA54_INTERACT_1"/>
    <property type="match status" value="1"/>
</dbReference>
<dbReference type="GO" id="GO:0003677">
    <property type="term" value="F:DNA binding"/>
    <property type="evidence" value="ECO:0007669"/>
    <property type="project" value="UniProtKB-KW"/>
</dbReference>
<name>B8CU76_SHEPW</name>
<dbReference type="OrthoDB" id="9804019at2"/>
<dbReference type="InterPro" id="IPR009057">
    <property type="entry name" value="Homeodomain-like_sf"/>
</dbReference>
<dbReference type="PROSITE" id="PS00688">
    <property type="entry name" value="SIGMA54_INTERACT_3"/>
    <property type="match status" value="1"/>
</dbReference>
<dbReference type="RefSeq" id="WP_020914269.1">
    <property type="nucleotide sequence ID" value="NC_011566.1"/>
</dbReference>
<dbReference type="InterPro" id="IPR025662">
    <property type="entry name" value="Sigma_54_int_dom_ATP-bd_1"/>
</dbReference>
<dbReference type="CDD" id="cd00009">
    <property type="entry name" value="AAA"/>
    <property type="match status" value="1"/>
</dbReference>
<dbReference type="Pfam" id="PF00158">
    <property type="entry name" value="Sigma54_activat"/>
    <property type="match status" value="1"/>
</dbReference>
<dbReference type="InterPro" id="IPR025943">
    <property type="entry name" value="Sigma_54_int_dom_ATP-bd_2"/>
</dbReference>
<dbReference type="AlphaFoldDB" id="B8CU76"/>
<dbReference type="PROSITE" id="PS50045">
    <property type="entry name" value="SIGMA54_INTERACT_4"/>
    <property type="match status" value="1"/>
</dbReference>
<protein>
    <submittedName>
        <fullName evidence="7">Sigma 54-dependent transcriptional regulator</fullName>
    </submittedName>
</protein>
<organism evidence="7 8">
    <name type="scientific">Shewanella piezotolerans (strain WP3 / JCM 13877)</name>
    <dbReference type="NCBI Taxonomy" id="225849"/>
    <lineage>
        <taxon>Bacteria</taxon>
        <taxon>Pseudomonadati</taxon>
        <taxon>Pseudomonadota</taxon>
        <taxon>Gammaproteobacteria</taxon>
        <taxon>Alteromonadales</taxon>
        <taxon>Shewanellaceae</taxon>
        <taxon>Shewanella</taxon>
    </lineage>
</organism>
<dbReference type="PANTHER" id="PTHR32071:SF35">
    <property type="entry name" value="ANAEROBIC NITRIC OXIDE REDUCTASE TRANSCRIPTION REGULATOR NORR"/>
    <property type="match status" value="1"/>
</dbReference>
<dbReference type="InterPro" id="IPR025944">
    <property type="entry name" value="Sigma_54_int_dom_CS"/>
</dbReference>
<accession>B8CU76</accession>
<evidence type="ECO:0000256" key="2">
    <source>
        <dbReference type="ARBA" id="ARBA00022840"/>
    </source>
</evidence>
<dbReference type="SUPFAM" id="SSF46689">
    <property type="entry name" value="Homeodomain-like"/>
    <property type="match status" value="1"/>
</dbReference>
<dbReference type="InterPro" id="IPR002078">
    <property type="entry name" value="Sigma_54_int"/>
</dbReference>
<keyword evidence="8" id="KW-1185">Reference proteome</keyword>
<keyword evidence="4" id="KW-0238">DNA-binding</keyword>
<dbReference type="PANTHER" id="PTHR32071">
    <property type="entry name" value="TRANSCRIPTIONAL REGULATORY PROTEIN"/>
    <property type="match status" value="1"/>
</dbReference>
<dbReference type="SUPFAM" id="SSF52540">
    <property type="entry name" value="P-loop containing nucleoside triphosphate hydrolases"/>
    <property type="match status" value="1"/>
</dbReference>
<evidence type="ECO:0000256" key="1">
    <source>
        <dbReference type="ARBA" id="ARBA00022741"/>
    </source>
</evidence>
<dbReference type="Pfam" id="PF01590">
    <property type="entry name" value="GAF"/>
    <property type="match status" value="1"/>
</dbReference>
<evidence type="ECO:0000256" key="5">
    <source>
        <dbReference type="ARBA" id="ARBA00023163"/>
    </source>
</evidence>
<dbReference type="InterPro" id="IPR003593">
    <property type="entry name" value="AAA+_ATPase"/>
</dbReference>
<feature type="domain" description="Sigma-54 factor interaction" evidence="6">
    <location>
        <begin position="194"/>
        <end position="423"/>
    </location>
</feature>
<evidence type="ECO:0000256" key="4">
    <source>
        <dbReference type="ARBA" id="ARBA00023125"/>
    </source>
</evidence>
<dbReference type="SMART" id="SM00065">
    <property type="entry name" value="GAF"/>
    <property type="match status" value="1"/>
</dbReference>
<evidence type="ECO:0000313" key="7">
    <source>
        <dbReference type="EMBL" id="ACJ30933.1"/>
    </source>
</evidence>
<proteinExistence type="predicted"/>
<dbReference type="SUPFAM" id="SSF55781">
    <property type="entry name" value="GAF domain-like"/>
    <property type="match status" value="1"/>
</dbReference>
<dbReference type="Proteomes" id="UP000000753">
    <property type="component" value="Chromosome"/>
</dbReference>
<dbReference type="eggNOG" id="COG3604">
    <property type="taxonomic scope" value="Bacteria"/>
</dbReference>
<evidence type="ECO:0000256" key="3">
    <source>
        <dbReference type="ARBA" id="ARBA00023015"/>
    </source>
</evidence>
<evidence type="ECO:0000313" key="8">
    <source>
        <dbReference type="Proteomes" id="UP000000753"/>
    </source>
</evidence>
<dbReference type="Pfam" id="PF25601">
    <property type="entry name" value="AAA_lid_14"/>
    <property type="match status" value="1"/>
</dbReference>
<sequence length="537" mass="59129">MSEISSAALVQLALDLTNSLTNHDRFERLLNTVRHTVNCDAVVLLHVQGEYLKPLALQGLTKETLGRRFEIAAHPRFELISSSQTPVRFAADSKLADPYDGLLLSHEGDLPVHACMGLPLLSDDKLIGILTLDSMVPNVFDEIPKRTLDIIAAMSAATLNTAILLQQLELLSKHNQQVVAELTHEALVKDGGELIGNSEIMVKLKREIEMVAASNFSILIEGETGVGKELVARTLHRQSSRSEGPLVYVNCAALPESLIESELFGHVKGAFTGADRNRTGKFSLASGGTIFLDEIGELPLAVQSKLLRALQNQEIQVVGKDDVEYVDVRILAATNRQLKVEVEQGRFRADLYHRLSVYPVIVPPLRQREGDISLLSGYFIELTRRKLGMSQLTLNASAIKMLNQYDWPGNVRELEHVISRAALRARSESTAAIVRIGLTHLALLLSTNPQGDDSKNKAEDSALEIEVLAQGNLKQQTDDFQRQRILQTMTQYHGNWSATAKALQMDRANLNRLAKRLGIRVSKSIVIDNNDGGLGNG</sequence>
<dbReference type="Gene3D" id="1.10.8.60">
    <property type="match status" value="1"/>
</dbReference>
<dbReference type="EMBL" id="CP000472">
    <property type="protein sequence ID" value="ACJ30933.1"/>
    <property type="molecule type" value="Genomic_DNA"/>
</dbReference>
<dbReference type="Gene3D" id="3.40.50.300">
    <property type="entry name" value="P-loop containing nucleotide triphosphate hydrolases"/>
    <property type="match status" value="1"/>
</dbReference>
<dbReference type="GO" id="GO:0005524">
    <property type="term" value="F:ATP binding"/>
    <property type="evidence" value="ECO:0007669"/>
    <property type="project" value="UniProtKB-KW"/>
</dbReference>
<dbReference type="Gene3D" id="3.30.450.40">
    <property type="match status" value="1"/>
</dbReference>
<evidence type="ECO:0000259" key="6">
    <source>
        <dbReference type="PROSITE" id="PS50045"/>
    </source>
</evidence>
<dbReference type="NCBIfam" id="NF003451">
    <property type="entry name" value="PRK05022.1"/>
    <property type="match status" value="1"/>
</dbReference>